<dbReference type="InterPro" id="IPR052709">
    <property type="entry name" value="Transposase-MT_Hybrid"/>
</dbReference>
<dbReference type="GO" id="GO:0046975">
    <property type="term" value="F:histone H3K36 methyltransferase activity"/>
    <property type="evidence" value="ECO:0007669"/>
    <property type="project" value="TreeGrafter"/>
</dbReference>
<dbReference type="GO" id="GO:0035861">
    <property type="term" value="C:site of double-strand break"/>
    <property type="evidence" value="ECO:0007669"/>
    <property type="project" value="TreeGrafter"/>
</dbReference>
<dbReference type="GO" id="GO:0005634">
    <property type="term" value="C:nucleus"/>
    <property type="evidence" value="ECO:0007669"/>
    <property type="project" value="TreeGrafter"/>
</dbReference>
<organism evidence="1 2">
    <name type="scientific">Caenorhabditis japonica</name>
    <dbReference type="NCBI Taxonomy" id="281687"/>
    <lineage>
        <taxon>Eukaryota</taxon>
        <taxon>Metazoa</taxon>
        <taxon>Ecdysozoa</taxon>
        <taxon>Nematoda</taxon>
        <taxon>Chromadorea</taxon>
        <taxon>Rhabditida</taxon>
        <taxon>Rhabditina</taxon>
        <taxon>Rhabditomorpha</taxon>
        <taxon>Rhabditoidea</taxon>
        <taxon>Rhabditidae</taxon>
        <taxon>Peloderinae</taxon>
        <taxon>Caenorhabditis</taxon>
    </lineage>
</organism>
<dbReference type="Proteomes" id="UP000005237">
    <property type="component" value="Unassembled WGS sequence"/>
</dbReference>
<dbReference type="GO" id="GO:0003697">
    <property type="term" value="F:single-stranded DNA binding"/>
    <property type="evidence" value="ECO:0007669"/>
    <property type="project" value="TreeGrafter"/>
</dbReference>
<dbReference type="PANTHER" id="PTHR46060">
    <property type="entry name" value="MARINER MOS1 TRANSPOSASE-LIKE PROTEIN"/>
    <property type="match status" value="1"/>
</dbReference>
<dbReference type="GO" id="GO:0044774">
    <property type="term" value="P:mitotic DNA integrity checkpoint signaling"/>
    <property type="evidence" value="ECO:0007669"/>
    <property type="project" value="TreeGrafter"/>
</dbReference>
<dbReference type="Gene3D" id="3.30.420.10">
    <property type="entry name" value="Ribonuclease H-like superfamily/Ribonuclease H"/>
    <property type="match status" value="1"/>
</dbReference>
<dbReference type="GO" id="GO:0015074">
    <property type="term" value="P:DNA integration"/>
    <property type="evidence" value="ECO:0007669"/>
    <property type="project" value="TreeGrafter"/>
</dbReference>
<dbReference type="GO" id="GO:0003690">
    <property type="term" value="F:double-stranded DNA binding"/>
    <property type="evidence" value="ECO:0007669"/>
    <property type="project" value="TreeGrafter"/>
</dbReference>
<dbReference type="InterPro" id="IPR036388">
    <property type="entry name" value="WH-like_DNA-bd_sf"/>
</dbReference>
<dbReference type="GO" id="GO:0000793">
    <property type="term" value="C:condensed chromosome"/>
    <property type="evidence" value="ECO:0007669"/>
    <property type="project" value="TreeGrafter"/>
</dbReference>
<dbReference type="AlphaFoldDB" id="A0A8R1E5H0"/>
<dbReference type="EnsemblMetazoa" id="CJA19623.1">
    <property type="protein sequence ID" value="CJA19623.1"/>
    <property type="gene ID" value="WBGene00175194"/>
</dbReference>
<dbReference type="GO" id="GO:0031297">
    <property type="term" value="P:replication fork processing"/>
    <property type="evidence" value="ECO:0007669"/>
    <property type="project" value="TreeGrafter"/>
</dbReference>
<dbReference type="Pfam" id="PF01359">
    <property type="entry name" value="Transposase_1"/>
    <property type="match status" value="1"/>
</dbReference>
<accession>A0A8R1E5H0</accession>
<dbReference type="InterPro" id="IPR036397">
    <property type="entry name" value="RNaseH_sf"/>
</dbReference>
<evidence type="ECO:0000313" key="1">
    <source>
        <dbReference type="EnsemblMetazoa" id="CJA19623.1"/>
    </source>
</evidence>
<dbReference type="GO" id="GO:0044547">
    <property type="term" value="F:DNA topoisomerase binding"/>
    <property type="evidence" value="ECO:0007669"/>
    <property type="project" value="TreeGrafter"/>
</dbReference>
<name>A0A8R1E5H0_CAEJA</name>
<keyword evidence="2" id="KW-1185">Reference proteome</keyword>
<dbReference type="InterPro" id="IPR001888">
    <property type="entry name" value="Transposase_1"/>
</dbReference>
<evidence type="ECO:0000313" key="2">
    <source>
        <dbReference type="Proteomes" id="UP000005237"/>
    </source>
</evidence>
<protein>
    <recommendedName>
        <fullName evidence="3">Histone-lysine N-methyltransferase SETMAR</fullName>
    </recommendedName>
</protein>
<dbReference type="PANTHER" id="PTHR46060:SF2">
    <property type="entry name" value="HISTONE-LYSINE N-METHYLTRANSFERASE SETMAR"/>
    <property type="match status" value="1"/>
</dbReference>
<dbReference type="GO" id="GO:0006303">
    <property type="term" value="P:double-strand break repair via nonhomologous end joining"/>
    <property type="evidence" value="ECO:0007669"/>
    <property type="project" value="TreeGrafter"/>
</dbReference>
<sequence>MFRRQRPLWQTYRPEQRDAVKENPDETTRELETMLGCSHETISNHLHELGYRRVLARWVPHALSPYQMQARVMACQSLLLTLQRKEVLANLVTGDESWVLYNNDTQRAIWIPRGEEPPVQPKANLHEKKLFDFFDSQSAAFWKKGIDDRPERWLTC</sequence>
<evidence type="ECO:0008006" key="3">
    <source>
        <dbReference type="Google" id="ProtNLM"/>
    </source>
</evidence>
<dbReference type="GO" id="GO:0042800">
    <property type="term" value="F:histone H3K4 methyltransferase activity"/>
    <property type="evidence" value="ECO:0007669"/>
    <property type="project" value="TreeGrafter"/>
</dbReference>
<proteinExistence type="predicted"/>
<dbReference type="Gene3D" id="1.10.10.10">
    <property type="entry name" value="Winged helix-like DNA-binding domain superfamily/Winged helix DNA-binding domain"/>
    <property type="match status" value="1"/>
</dbReference>
<reference evidence="2" key="1">
    <citation type="submission" date="2010-08" db="EMBL/GenBank/DDBJ databases">
        <authorList>
            <consortium name="Caenorhabditis japonica Sequencing Consortium"/>
            <person name="Wilson R.K."/>
        </authorList>
    </citation>
    <scope>NUCLEOTIDE SEQUENCE [LARGE SCALE GENOMIC DNA]</scope>
    <source>
        <strain evidence="2">DF5081</strain>
    </source>
</reference>
<reference evidence="1" key="2">
    <citation type="submission" date="2022-06" db="UniProtKB">
        <authorList>
            <consortium name="EnsemblMetazoa"/>
        </authorList>
    </citation>
    <scope>IDENTIFICATION</scope>
    <source>
        <strain evidence="1">DF5081</strain>
    </source>
</reference>
<dbReference type="GO" id="GO:0000014">
    <property type="term" value="F:single-stranded DNA endodeoxyribonuclease activity"/>
    <property type="evidence" value="ECO:0007669"/>
    <property type="project" value="TreeGrafter"/>
</dbReference>
<dbReference type="GO" id="GO:0000729">
    <property type="term" value="P:DNA double-strand break processing"/>
    <property type="evidence" value="ECO:0007669"/>
    <property type="project" value="TreeGrafter"/>
</dbReference>